<dbReference type="CDD" id="cd02752">
    <property type="entry name" value="MopB_Formate-Dh-Na-like"/>
    <property type="match status" value="1"/>
</dbReference>
<evidence type="ECO:0000256" key="4">
    <source>
        <dbReference type="ARBA" id="ARBA00010312"/>
    </source>
</evidence>
<keyword evidence="5" id="KW-0004">4Fe-4S</keyword>
<dbReference type="InterPro" id="IPR009010">
    <property type="entry name" value="Asp_de-COase-like_dom_sf"/>
</dbReference>
<keyword evidence="11" id="KW-0411">Iron-sulfur</keyword>
<dbReference type="Gene3D" id="3.40.50.740">
    <property type="match status" value="1"/>
</dbReference>
<sequence length="950" mass="106124">MKLTRTSNVAPKADKPKLGISRRQFMKNAGITAGGIAAASMLGTGMMRRAEAKDVPYDAPIEVKRTICSACAVGCGLYAEVQNGVWTGQEPAFDHPFNAGGHCAKGAALREHGHGEKRLKYPMKLEGGKWKRISWDQAINEVGDKMLKIRQESGPDSVYFMGSAKFSNEGCYMYRKLAAMWGTNNVDHSARICHSTTVAGVANTWGYGAQTNSFNDIQNTKAIFFIGANPAEAHPVSMQHILIAKEKNNAKLIVVDPRFSRTAAHADLHCAIRPGTDIPFIYGMLWHIFENGWEDKTFIKERVFEMETIREEAKKFPPKEVANITGCSEEYLYQAAKMMADNRPGTVIWCMGGTQHHVGNANTRAYCILQLALGNMGVSGGGTNIFRGHDNVQGATDLGLLFDNLPGYYGLTTAAWQHWTHVWDLDMEWMKSRFDQGTYLGREPMTTPGIPCSRWHDGVLEDKQKLAQKDNVRLAFFWGQSVNTETRQRDVRDALDKMDTVVVVDPFPTMAGVMHRRKDGVYLLPAATQFETRGSISNSGRSIQWREQVIEPLFESKTDIEIMYRLAQKLGFAEQYTKRIKKENGLPLIEDITREINRGMWTIGMSGQSPERIKAHTMNWGTFSNKTLEAEGGPCKGETYGLPWPCWGTPEMKHPGTQILYNTSKHVKDGGGNFRARYGVEYQGKNLLAEGSFSKGAEIQDGYPEFSDKLLKQLGWWDELTAEEKAEAEGKNWKTDLSGGIVRVAIKHGCIPFGNAKARCIVWTFPDQVPVHREPLYTSRRDLVAKYPTYDDMQVHRLPTLYKSIQEKDVSGKYPLVLTSGRLVEYEGGGEESRANPWLAELQQEMFVEINPGDAADRGIRDGEKVWLEGAEGGRILVQAMVTPRVQPGVTWMPYHFAGIMHGESLEPNYPEGTVPYVLGESCNTALTYGYDPVTQMQETKASLCQIVKA</sequence>
<dbReference type="InterPro" id="IPR027467">
    <property type="entry name" value="MopterinOxRdtase_cofactor_BS"/>
</dbReference>
<proteinExistence type="inferred from homology"/>
<dbReference type="SMART" id="SM00926">
    <property type="entry name" value="Molybdop_Fe4S4"/>
    <property type="match status" value="1"/>
</dbReference>
<evidence type="ECO:0000313" key="14">
    <source>
        <dbReference type="Proteomes" id="UP000606498"/>
    </source>
</evidence>
<evidence type="ECO:0000256" key="3">
    <source>
        <dbReference type="ARBA" id="ARBA00004196"/>
    </source>
</evidence>
<dbReference type="Pfam" id="PF01568">
    <property type="entry name" value="Molydop_binding"/>
    <property type="match status" value="1"/>
</dbReference>
<organism evidence="13 14">
    <name type="scientific">Shewanella carassii</name>
    <dbReference type="NCBI Taxonomy" id="1987584"/>
    <lineage>
        <taxon>Bacteria</taxon>
        <taxon>Pseudomonadati</taxon>
        <taxon>Pseudomonadota</taxon>
        <taxon>Gammaproteobacteria</taxon>
        <taxon>Alteromonadales</taxon>
        <taxon>Shewanellaceae</taxon>
        <taxon>Shewanella</taxon>
    </lineage>
</organism>
<dbReference type="SUPFAM" id="SSF53706">
    <property type="entry name" value="Formate dehydrogenase/DMSO reductase, domains 1-3"/>
    <property type="match status" value="1"/>
</dbReference>
<dbReference type="PANTHER" id="PTHR43598:SF1">
    <property type="entry name" value="FORMATE DEHYDROGENASE-O MAJOR SUBUNIT"/>
    <property type="match status" value="1"/>
</dbReference>
<dbReference type="InterPro" id="IPR006963">
    <property type="entry name" value="Mopterin_OxRdtase_4Fe-4S_dom"/>
</dbReference>
<comment type="cofactor">
    <cofactor evidence="1">
        <name>Mo-bis(molybdopterin guanine dinucleotide)</name>
        <dbReference type="ChEBI" id="CHEBI:60539"/>
    </cofactor>
</comment>
<feature type="domain" description="4Fe-4S Mo/W bis-MGD-type" evidence="12">
    <location>
        <begin position="61"/>
        <end position="117"/>
    </location>
</feature>
<keyword evidence="7" id="KW-0479">Metal-binding</keyword>
<accession>A0ABQ1T5I4</accession>
<evidence type="ECO:0000256" key="10">
    <source>
        <dbReference type="ARBA" id="ARBA00023004"/>
    </source>
</evidence>
<gene>
    <name evidence="13" type="primary">fdhA</name>
    <name evidence="13" type="ORF">GCM10011520_23530</name>
</gene>
<dbReference type="InterPro" id="IPR006656">
    <property type="entry name" value="Mopterin_OxRdtase"/>
</dbReference>
<evidence type="ECO:0000256" key="8">
    <source>
        <dbReference type="ARBA" id="ARBA00022729"/>
    </source>
</evidence>
<dbReference type="InterPro" id="IPR006657">
    <property type="entry name" value="MoPterin_dinucl-bd_dom"/>
</dbReference>
<dbReference type="Gene3D" id="3.40.228.10">
    <property type="entry name" value="Dimethylsulfoxide Reductase, domain 2"/>
    <property type="match status" value="1"/>
</dbReference>
<evidence type="ECO:0000256" key="9">
    <source>
        <dbReference type="ARBA" id="ARBA00023002"/>
    </source>
</evidence>
<evidence type="ECO:0000256" key="1">
    <source>
        <dbReference type="ARBA" id="ARBA00001942"/>
    </source>
</evidence>
<protein>
    <submittedName>
        <fullName evidence="13">Formate dehydrogenase</fullName>
    </submittedName>
</protein>
<evidence type="ECO:0000256" key="2">
    <source>
        <dbReference type="ARBA" id="ARBA00001966"/>
    </source>
</evidence>
<dbReference type="PROSITE" id="PS51669">
    <property type="entry name" value="4FE4S_MOW_BIS_MGD"/>
    <property type="match status" value="1"/>
</dbReference>
<name>A0ABQ1T5I4_9GAMM</name>
<keyword evidence="14" id="KW-1185">Reference proteome</keyword>
<dbReference type="Gene3D" id="2.20.25.90">
    <property type="entry name" value="ADC-like domains"/>
    <property type="match status" value="1"/>
</dbReference>
<evidence type="ECO:0000256" key="7">
    <source>
        <dbReference type="ARBA" id="ARBA00022723"/>
    </source>
</evidence>
<dbReference type="Gene3D" id="2.40.40.20">
    <property type="match status" value="1"/>
</dbReference>
<keyword evidence="6" id="KW-0500">Molybdenum</keyword>
<keyword evidence="9" id="KW-0560">Oxidoreductase</keyword>
<evidence type="ECO:0000313" key="13">
    <source>
        <dbReference type="EMBL" id="GGE82371.1"/>
    </source>
</evidence>
<comment type="cofactor">
    <cofactor evidence="2">
        <name>[4Fe-4S] cluster</name>
        <dbReference type="ChEBI" id="CHEBI:49883"/>
    </cofactor>
</comment>
<dbReference type="CDD" id="cd02792">
    <property type="entry name" value="MopB_CT_Formate-Dh-Na-like"/>
    <property type="match status" value="1"/>
</dbReference>
<evidence type="ECO:0000256" key="6">
    <source>
        <dbReference type="ARBA" id="ARBA00022505"/>
    </source>
</evidence>
<dbReference type="PANTHER" id="PTHR43598">
    <property type="entry name" value="TUNGSTEN-CONTAINING FORMYLMETHANOFURAN DEHYDROGENASE 2 SUBUNIT B"/>
    <property type="match status" value="1"/>
</dbReference>
<keyword evidence="8" id="KW-0732">Signal</keyword>
<keyword evidence="10" id="KW-0408">Iron</keyword>
<comment type="subcellular location">
    <subcellularLocation>
        <location evidence="3">Cell envelope</location>
    </subcellularLocation>
</comment>
<dbReference type="InterPro" id="IPR019546">
    <property type="entry name" value="TAT_signal_bac_arc"/>
</dbReference>
<evidence type="ECO:0000256" key="5">
    <source>
        <dbReference type="ARBA" id="ARBA00022485"/>
    </source>
</evidence>
<dbReference type="Pfam" id="PF04879">
    <property type="entry name" value="Molybdop_Fe4S4"/>
    <property type="match status" value="1"/>
</dbReference>
<comment type="similarity">
    <text evidence="4">Belongs to the prokaryotic molybdopterin-containing oxidoreductase family.</text>
</comment>
<dbReference type="Pfam" id="PF00384">
    <property type="entry name" value="Molybdopterin"/>
    <property type="match status" value="1"/>
</dbReference>
<dbReference type="Proteomes" id="UP000606498">
    <property type="component" value="Unassembled WGS sequence"/>
</dbReference>
<evidence type="ECO:0000256" key="11">
    <source>
        <dbReference type="ARBA" id="ARBA00023014"/>
    </source>
</evidence>
<reference evidence="14" key="1">
    <citation type="journal article" date="2019" name="Int. J. Syst. Evol. Microbiol.">
        <title>The Global Catalogue of Microorganisms (GCM) 10K type strain sequencing project: providing services to taxonomists for standard genome sequencing and annotation.</title>
        <authorList>
            <consortium name="The Broad Institute Genomics Platform"/>
            <consortium name="The Broad Institute Genome Sequencing Center for Infectious Disease"/>
            <person name="Wu L."/>
            <person name="Ma J."/>
        </authorList>
    </citation>
    <scope>NUCLEOTIDE SEQUENCE [LARGE SCALE GENOMIC DNA]</scope>
    <source>
        <strain evidence="14">CGMCC 1.16033</strain>
    </source>
</reference>
<evidence type="ECO:0000259" key="12">
    <source>
        <dbReference type="PROSITE" id="PS51669"/>
    </source>
</evidence>
<dbReference type="SUPFAM" id="SSF50692">
    <property type="entry name" value="ADC-like"/>
    <property type="match status" value="1"/>
</dbReference>
<dbReference type="NCBIfam" id="TIGR01409">
    <property type="entry name" value="TAT_signal_seq"/>
    <property type="match status" value="1"/>
</dbReference>
<dbReference type="PROSITE" id="PS00551">
    <property type="entry name" value="MOLYBDOPTERIN_PROK_1"/>
    <property type="match status" value="1"/>
</dbReference>
<comment type="caution">
    <text evidence="13">The sequence shown here is derived from an EMBL/GenBank/DDBJ whole genome shotgun (WGS) entry which is preliminary data.</text>
</comment>
<dbReference type="RefSeq" id="WP_100143265.1">
    <property type="nucleotide sequence ID" value="NZ_AP024618.1"/>
</dbReference>
<dbReference type="PIRSF" id="PIRSF036643">
    <property type="entry name" value="FDH_alpha"/>
    <property type="match status" value="1"/>
</dbReference>
<dbReference type="EMBL" id="BMKO01000005">
    <property type="protein sequence ID" value="GGE82371.1"/>
    <property type="molecule type" value="Genomic_DNA"/>
</dbReference>
<dbReference type="PROSITE" id="PS51318">
    <property type="entry name" value="TAT"/>
    <property type="match status" value="1"/>
</dbReference>
<dbReference type="InterPro" id="IPR006311">
    <property type="entry name" value="TAT_signal"/>
</dbReference>